<gene>
    <name evidence="2" type="ORF">CYCME_1420</name>
</gene>
<evidence type="ECO:0000256" key="1">
    <source>
        <dbReference type="SAM" id="Phobius"/>
    </source>
</evidence>
<accession>S5TXP0</accession>
<name>S5TXP0_9GAMM</name>
<feature type="transmembrane region" description="Helical" evidence="1">
    <location>
        <begin position="300"/>
        <end position="320"/>
    </location>
</feature>
<keyword evidence="1" id="KW-0812">Transmembrane</keyword>
<feature type="transmembrane region" description="Helical" evidence="1">
    <location>
        <begin position="381"/>
        <end position="398"/>
    </location>
</feature>
<reference evidence="2 3" key="1">
    <citation type="submission" date="2013-05" db="EMBL/GenBank/DDBJ databases">
        <title>Between feast and famine: a lifestyle of most important marine PAH-degrading bacterium Cycloclasticus sp. 7ME.</title>
        <authorList>
            <person name="Yakimov M.M."/>
            <person name="Messina E."/>
            <person name="Genovese M."/>
            <person name="Denaro R."/>
            <person name="Crisafi F."/>
            <person name="Russo D."/>
            <person name="Cappello S."/>
            <person name="Santisi S."/>
            <person name="Smedile F."/>
            <person name="Golyshina O.V."/>
            <person name="Tran H."/>
            <person name="Pieper D.H."/>
            <person name="Golyshin P.N."/>
            <person name="Giuliano L."/>
        </authorList>
    </citation>
    <scope>NUCLEOTIDE SEQUENCE [LARGE SCALE GENOMIC DNA]</scope>
    <source>
        <strain evidence="2 3">78-ME</strain>
    </source>
</reference>
<dbReference type="Proteomes" id="UP000015380">
    <property type="component" value="Chromosome"/>
</dbReference>
<reference evidence="3" key="2">
    <citation type="journal article" date="2016" name="Environ. Microbiol. Rep.">
        <title>Analysis of defence systems and a conjugative IncP-1 plasmid in the marine polyaromatic hydrocarbons-degrading bacterium Cycloclasticus sp. 78-ME.</title>
        <authorList>
            <person name="Yakimov M.M."/>
            <person name="Crisafi F."/>
            <person name="Messina E."/>
            <person name="Smedile F."/>
            <person name="Lopatina A."/>
            <person name="Denaro R."/>
            <person name="Pieper D.H."/>
            <person name="Golyshin P.N."/>
            <person name="Giuliano L."/>
        </authorList>
    </citation>
    <scope>NUCLEOTIDE SEQUENCE [LARGE SCALE GENOMIC DNA]</scope>
    <source>
        <strain evidence="3">78-ME</strain>
    </source>
</reference>
<protein>
    <recommendedName>
        <fullName evidence="4">Glycosyltransferase RgtA/B/C/D-like domain-containing protein</fullName>
    </recommendedName>
</protein>
<feature type="transmembrane region" description="Helical" evidence="1">
    <location>
        <begin position="159"/>
        <end position="178"/>
    </location>
</feature>
<dbReference type="RefSeq" id="WP_020932586.1">
    <property type="nucleotide sequence ID" value="NC_021917.1"/>
</dbReference>
<dbReference type="HOGENOM" id="CLU_516508_0_0_6"/>
<feature type="transmembrane region" description="Helical" evidence="1">
    <location>
        <begin position="327"/>
        <end position="346"/>
    </location>
</feature>
<evidence type="ECO:0000313" key="3">
    <source>
        <dbReference type="Proteomes" id="UP000015380"/>
    </source>
</evidence>
<feature type="transmembrane region" description="Helical" evidence="1">
    <location>
        <begin position="27"/>
        <end position="50"/>
    </location>
</feature>
<keyword evidence="1" id="KW-0472">Membrane</keyword>
<feature type="transmembrane region" description="Helical" evidence="1">
    <location>
        <begin position="100"/>
        <end position="125"/>
    </location>
</feature>
<dbReference type="AlphaFoldDB" id="S5TXP0"/>
<keyword evidence="3" id="KW-1185">Reference proteome</keyword>
<feature type="transmembrane region" description="Helical" evidence="1">
    <location>
        <begin position="222"/>
        <end position="239"/>
    </location>
</feature>
<organism evidence="2 3">
    <name type="scientific">Cycloclasticus zancles 78-ME</name>
    <dbReference type="NCBI Taxonomy" id="1198232"/>
    <lineage>
        <taxon>Bacteria</taxon>
        <taxon>Pseudomonadati</taxon>
        <taxon>Pseudomonadota</taxon>
        <taxon>Gammaproteobacteria</taxon>
        <taxon>Thiotrichales</taxon>
        <taxon>Piscirickettsiaceae</taxon>
        <taxon>Cycloclasticus</taxon>
    </lineage>
</organism>
<sequence>MQINLNLSSRLLCTLKKTLSRSISDIWLFRITLVVITIFYVLTLRAGHYWVGDDLQYIQHAINLVEGKPYINPLYISNAVASVGPIAYPPIFPLILSVIYVLFGLNFIAIKVALISFFISALSILKANLKQYASTITIIFIILYLGFNPEFWDFKDQILSEFPFVCFSLLALFLMQISDLKQSYAYAALLGVTMYLSYGIREIALILPLVLITYELWHYRKVTIYSILAMIIFVLLVIVQKLSLGLVPIPVELNQQLDLLVDSGSASPTTFSYVNLSFENIFKQGVKYFWSLYHILQIRFLPYSGYFYLIVNICVLTGYLKALFQKIRFIEIYFVGYLCALLLFAGYDGFRYLMPILPFYIMYLFTGFLKLASLCNHTLKLSLVGLLLITYINIAGFLEKESNFVSQPTYDVKLDELFSFISEHTQATDVIVAMQPRVIAFFTQRQASTYPGHKPEEFMKYLRAIQAKYLVTSPSLQKPQNTKEVDWVLTHHDSELFLVFDNETFKVFNIESQKANIR</sequence>
<feature type="transmembrane region" description="Helical" evidence="1">
    <location>
        <begin position="352"/>
        <end position="369"/>
    </location>
</feature>
<dbReference type="PATRIC" id="fig|1198232.3.peg.1409"/>
<feature type="transmembrane region" description="Helical" evidence="1">
    <location>
        <begin position="131"/>
        <end position="147"/>
    </location>
</feature>
<proteinExistence type="predicted"/>
<dbReference type="eggNOG" id="COG4745">
    <property type="taxonomic scope" value="Bacteria"/>
</dbReference>
<dbReference type="EMBL" id="CP005996">
    <property type="protein sequence ID" value="AGS39748.1"/>
    <property type="molecule type" value="Genomic_DNA"/>
</dbReference>
<feature type="transmembrane region" description="Helical" evidence="1">
    <location>
        <begin position="70"/>
        <end position="88"/>
    </location>
</feature>
<keyword evidence="1" id="KW-1133">Transmembrane helix</keyword>
<dbReference type="KEGG" id="cza:CYCME_1420"/>
<evidence type="ECO:0008006" key="4">
    <source>
        <dbReference type="Google" id="ProtNLM"/>
    </source>
</evidence>
<feature type="transmembrane region" description="Helical" evidence="1">
    <location>
        <begin position="184"/>
        <end position="210"/>
    </location>
</feature>
<evidence type="ECO:0000313" key="2">
    <source>
        <dbReference type="EMBL" id="AGS39748.1"/>
    </source>
</evidence>